<evidence type="ECO:0000313" key="7">
    <source>
        <dbReference type="EMBL" id="GAH78503.1"/>
    </source>
</evidence>
<evidence type="ECO:0000256" key="1">
    <source>
        <dbReference type="ARBA" id="ARBA00001947"/>
    </source>
</evidence>
<dbReference type="PROSITE" id="PS00059">
    <property type="entry name" value="ADH_ZINC"/>
    <property type="match status" value="1"/>
</dbReference>
<proteinExistence type="inferred from homology"/>
<dbReference type="PANTHER" id="PTHR43161:SF9">
    <property type="entry name" value="SORBITOL DEHYDROGENASE"/>
    <property type="match status" value="1"/>
</dbReference>
<keyword evidence="4" id="KW-0862">Zinc</keyword>
<feature type="domain" description="Alcohol dehydrogenase-like N-terminal" evidence="6">
    <location>
        <begin position="17"/>
        <end position="131"/>
    </location>
</feature>
<comment type="similarity">
    <text evidence="2">Belongs to the zinc-containing alcohol dehydrogenase family.</text>
</comment>
<dbReference type="InterPro" id="IPR002328">
    <property type="entry name" value="ADH_Zn_CS"/>
</dbReference>
<dbReference type="GO" id="GO:0016491">
    <property type="term" value="F:oxidoreductase activity"/>
    <property type="evidence" value="ECO:0007669"/>
    <property type="project" value="UniProtKB-KW"/>
</dbReference>
<dbReference type="GO" id="GO:0008270">
    <property type="term" value="F:zinc ion binding"/>
    <property type="evidence" value="ECO:0007669"/>
    <property type="project" value="InterPro"/>
</dbReference>
<keyword evidence="3" id="KW-0479">Metal-binding</keyword>
<dbReference type="AlphaFoldDB" id="X1K8W8"/>
<sequence length="198" mass="21163">MEAGKFRTKEVPIPRPGPREVLVAVKSCGVCGSDIHFYENGRIGDFVVRKPVVLGHEVAGEVVELGSEARMLKVGDRVAVEPGIPCRHCDYCRSGRYNLCRNVVFLSAPPHDGFFREYVAIAEDFAYRLPDNVTMEAGATIEPLAVGLHATGLIGLRAGDDVVVLGAGPIGLLATAAARALGAARITAVDLIPLRLEF</sequence>
<gene>
    <name evidence="7" type="ORF">S03H2_58947</name>
</gene>
<dbReference type="Gene3D" id="3.40.50.720">
    <property type="entry name" value="NAD(P)-binding Rossmann-like Domain"/>
    <property type="match status" value="1"/>
</dbReference>
<evidence type="ECO:0000256" key="3">
    <source>
        <dbReference type="ARBA" id="ARBA00022723"/>
    </source>
</evidence>
<evidence type="ECO:0000256" key="4">
    <source>
        <dbReference type="ARBA" id="ARBA00022833"/>
    </source>
</evidence>
<dbReference type="Gene3D" id="3.90.180.10">
    <property type="entry name" value="Medium-chain alcohol dehydrogenases, catalytic domain"/>
    <property type="match status" value="1"/>
</dbReference>
<evidence type="ECO:0000259" key="6">
    <source>
        <dbReference type="Pfam" id="PF08240"/>
    </source>
</evidence>
<keyword evidence="5" id="KW-0560">Oxidoreductase</keyword>
<dbReference type="PANTHER" id="PTHR43161">
    <property type="entry name" value="SORBITOL DEHYDROGENASE"/>
    <property type="match status" value="1"/>
</dbReference>
<comment type="cofactor">
    <cofactor evidence="1">
        <name>Zn(2+)</name>
        <dbReference type="ChEBI" id="CHEBI:29105"/>
    </cofactor>
</comment>
<dbReference type="SUPFAM" id="SSF51735">
    <property type="entry name" value="NAD(P)-binding Rossmann-fold domains"/>
    <property type="match status" value="1"/>
</dbReference>
<evidence type="ECO:0000256" key="2">
    <source>
        <dbReference type="ARBA" id="ARBA00008072"/>
    </source>
</evidence>
<organism evidence="7">
    <name type="scientific">marine sediment metagenome</name>
    <dbReference type="NCBI Taxonomy" id="412755"/>
    <lineage>
        <taxon>unclassified sequences</taxon>
        <taxon>metagenomes</taxon>
        <taxon>ecological metagenomes</taxon>
    </lineage>
</organism>
<dbReference type="SUPFAM" id="SSF50129">
    <property type="entry name" value="GroES-like"/>
    <property type="match status" value="1"/>
</dbReference>
<dbReference type="InterPro" id="IPR036291">
    <property type="entry name" value="NAD(P)-bd_dom_sf"/>
</dbReference>
<evidence type="ECO:0000256" key="5">
    <source>
        <dbReference type="ARBA" id="ARBA00023002"/>
    </source>
</evidence>
<protein>
    <recommendedName>
        <fullName evidence="6">Alcohol dehydrogenase-like N-terminal domain-containing protein</fullName>
    </recommendedName>
</protein>
<feature type="non-terminal residue" evidence="7">
    <location>
        <position position="198"/>
    </location>
</feature>
<accession>X1K8W8</accession>
<comment type="caution">
    <text evidence="7">The sequence shown here is derived from an EMBL/GenBank/DDBJ whole genome shotgun (WGS) entry which is preliminary data.</text>
</comment>
<dbReference type="InterPro" id="IPR011032">
    <property type="entry name" value="GroES-like_sf"/>
</dbReference>
<reference evidence="7" key="1">
    <citation type="journal article" date="2014" name="Front. Microbiol.">
        <title>High frequency of phylogenetically diverse reductive dehalogenase-homologous genes in deep subseafloor sedimentary metagenomes.</title>
        <authorList>
            <person name="Kawai M."/>
            <person name="Futagami T."/>
            <person name="Toyoda A."/>
            <person name="Takaki Y."/>
            <person name="Nishi S."/>
            <person name="Hori S."/>
            <person name="Arai W."/>
            <person name="Tsubouchi T."/>
            <person name="Morono Y."/>
            <person name="Uchiyama I."/>
            <person name="Ito T."/>
            <person name="Fujiyama A."/>
            <person name="Inagaki F."/>
            <person name="Takami H."/>
        </authorList>
    </citation>
    <scope>NUCLEOTIDE SEQUENCE</scope>
    <source>
        <strain evidence="7">Expedition CK06-06</strain>
    </source>
</reference>
<name>X1K8W8_9ZZZZ</name>
<dbReference type="EMBL" id="BARU01037877">
    <property type="protein sequence ID" value="GAH78503.1"/>
    <property type="molecule type" value="Genomic_DNA"/>
</dbReference>
<dbReference type="InterPro" id="IPR013154">
    <property type="entry name" value="ADH-like_N"/>
</dbReference>
<dbReference type="Pfam" id="PF08240">
    <property type="entry name" value="ADH_N"/>
    <property type="match status" value="1"/>
</dbReference>